<comment type="caution">
    <text evidence="11">The sequence shown here is derived from an EMBL/GenBank/DDBJ whole genome shotgun (WGS) entry which is preliminary data.</text>
</comment>
<proteinExistence type="predicted"/>
<dbReference type="Proteomes" id="UP001225316">
    <property type="component" value="Unassembled WGS sequence"/>
</dbReference>
<evidence type="ECO:0000259" key="10">
    <source>
        <dbReference type="PROSITE" id="PS50035"/>
    </source>
</evidence>
<sequence length="489" mass="55535">MPSPRKKSNIVRTRKRSRKYILFWSALVSFHIIGFFMSLNALMSARTPQGTTAWVLALNTVPFISVPTYLVFGEVDFEEYIEEKQIYASQIEPTIQRLHETLEQQNLIAETFKGSAALRDTLLPLPATRGNAAELLPDGPKAFESIFEGISQAQDYVLIQFFTIADDEVGSELARRLIERSQAGVACYVIYDDIGTKVSDDYLAPMHQAGVQSVSFNVVPQWNKLFRLNFRNHRKLIVVDGHSAWIGGMNVKADYMNWRDTMARFDGPVVQTLQVSFLQDWAWSRDEVLEDLNWQPKSHSEQGQDVAVASLPSSPTDGFERYTLFLLDVIHHAEERLWIASPYFVPDDVIVRALQAAALRGVEVKILIPDETDTLIARLAQFAAWSYIRELEAAGAEMFQYTSPFMHQKIILSDNDYCIIGSANFDNRSFRLNFELSAVVSDRAFNRQVTEMLQQDFNNATAIKQSDLDGQGFWERVRVRASRLAAPVL</sequence>
<evidence type="ECO:0000256" key="3">
    <source>
        <dbReference type="ARBA" id="ARBA00022679"/>
    </source>
</evidence>
<protein>
    <recommendedName>
        <fullName evidence="8">Cardiolipin synthase</fullName>
        <ecNumber evidence="8">2.7.8.-</ecNumber>
    </recommendedName>
</protein>
<feature type="domain" description="PLD phosphodiesterase" evidence="10">
    <location>
        <begin position="402"/>
        <end position="429"/>
    </location>
</feature>
<name>A0ABU1AU27_9BACT</name>
<dbReference type="InterPro" id="IPR022924">
    <property type="entry name" value="Cardiolipin_synthase"/>
</dbReference>
<dbReference type="InterPro" id="IPR001736">
    <property type="entry name" value="PLipase_D/transphosphatidylase"/>
</dbReference>
<reference evidence="11 12" key="1">
    <citation type="submission" date="2023-04" db="EMBL/GenBank/DDBJ databases">
        <title>A novel bacteria isolated from coastal sediment.</title>
        <authorList>
            <person name="Liu X.-J."/>
            <person name="Du Z.-J."/>
        </authorList>
    </citation>
    <scope>NUCLEOTIDE SEQUENCE [LARGE SCALE GENOMIC DNA]</scope>
    <source>
        <strain evidence="11 12">SDUM461003</strain>
    </source>
</reference>
<dbReference type="EMBL" id="JARXHW010000017">
    <property type="protein sequence ID" value="MDQ8207673.1"/>
    <property type="molecule type" value="Genomic_DNA"/>
</dbReference>
<dbReference type="Gene3D" id="3.30.870.10">
    <property type="entry name" value="Endonuclease Chain A"/>
    <property type="match status" value="2"/>
</dbReference>
<dbReference type="Pfam" id="PF13091">
    <property type="entry name" value="PLDc_2"/>
    <property type="match status" value="2"/>
</dbReference>
<dbReference type="PANTHER" id="PTHR21248">
    <property type="entry name" value="CARDIOLIPIN SYNTHASE"/>
    <property type="match status" value="1"/>
</dbReference>
<dbReference type="EC" id="2.7.8.-" evidence="8"/>
<comment type="subcellular location">
    <subcellularLocation>
        <location evidence="1">Cell membrane</location>
    </subcellularLocation>
</comment>
<dbReference type="PROSITE" id="PS50035">
    <property type="entry name" value="PLD"/>
    <property type="match status" value="2"/>
</dbReference>
<feature type="domain" description="PLD phosphodiesterase" evidence="10">
    <location>
        <begin position="228"/>
        <end position="255"/>
    </location>
</feature>
<keyword evidence="12" id="KW-1185">Reference proteome</keyword>
<keyword evidence="4 9" id="KW-0812">Transmembrane</keyword>
<keyword evidence="2" id="KW-1003">Cell membrane</keyword>
<evidence type="ECO:0000313" key="12">
    <source>
        <dbReference type="Proteomes" id="UP001225316"/>
    </source>
</evidence>
<evidence type="ECO:0000256" key="2">
    <source>
        <dbReference type="ARBA" id="ARBA00022475"/>
    </source>
</evidence>
<dbReference type="NCBIfam" id="TIGR04265">
    <property type="entry name" value="bac_cardiolipin"/>
    <property type="match status" value="1"/>
</dbReference>
<dbReference type="PANTHER" id="PTHR21248:SF22">
    <property type="entry name" value="PHOSPHOLIPASE D"/>
    <property type="match status" value="1"/>
</dbReference>
<accession>A0ABU1AU27</accession>
<dbReference type="InterPro" id="IPR025202">
    <property type="entry name" value="PLD-like_dom"/>
</dbReference>
<evidence type="ECO:0000256" key="6">
    <source>
        <dbReference type="ARBA" id="ARBA00022989"/>
    </source>
</evidence>
<dbReference type="SUPFAM" id="SSF56024">
    <property type="entry name" value="Phospholipase D/nuclease"/>
    <property type="match status" value="2"/>
</dbReference>
<evidence type="ECO:0000256" key="7">
    <source>
        <dbReference type="ARBA" id="ARBA00023136"/>
    </source>
</evidence>
<evidence type="ECO:0000256" key="8">
    <source>
        <dbReference type="NCBIfam" id="TIGR04265"/>
    </source>
</evidence>
<keyword evidence="3" id="KW-0808">Transferase</keyword>
<organism evidence="11 12">
    <name type="scientific">Thalassobacterium maritimum</name>
    <dbReference type="NCBI Taxonomy" id="3041265"/>
    <lineage>
        <taxon>Bacteria</taxon>
        <taxon>Pseudomonadati</taxon>
        <taxon>Verrucomicrobiota</taxon>
        <taxon>Opitutia</taxon>
        <taxon>Puniceicoccales</taxon>
        <taxon>Coraliomargaritaceae</taxon>
        <taxon>Thalassobacterium</taxon>
    </lineage>
</organism>
<evidence type="ECO:0000256" key="4">
    <source>
        <dbReference type="ARBA" id="ARBA00022692"/>
    </source>
</evidence>
<evidence type="ECO:0000256" key="9">
    <source>
        <dbReference type="SAM" id="Phobius"/>
    </source>
</evidence>
<evidence type="ECO:0000313" key="11">
    <source>
        <dbReference type="EMBL" id="MDQ8207673.1"/>
    </source>
</evidence>
<feature type="transmembrane region" description="Helical" evidence="9">
    <location>
        <begin position="21"/>
        <end position="43"/>
    </location>
</feature>
<keyword evidence="5" id="KW-0677">Repeat</keyword>
<dbReference type="SMART" id="SM00155">
    <property type="entry name" value="PLDc"/>
    <property type="match status" value="2"/>
</dbReference>
<keyword evidence="7 9" id="KW-0472">Membrane</keyword>
<evidence type="ECO:0000256" key="1">
    <source>
        <dbReference type="ARBA" id="ARBA00004236"/>
    </source>
</evidence>
<keyword evidence="6 9" id="KW-1133">Transmembrane helix</keyword>
<gene>
    <name evidence="11" type="primary">cls</name>
    <name evidence="11" type="ORF">QEH52_09145</name>
</gene>
<evidence type="ECO:0000256" key="5">
    <source>
        <dbReference type="ARBA" id="ARBA00022737"/>
    </source>
</evidence>
<dbReference type="RefSeq" id="WP_308949949.1">
    <property type="nucleotide sequence ID" value="NZ_JARXHW010000017.1"/>
</dbReference>